<feature type="region of interest" description="Disordered" evidence="1">
    <location>
        <begin position="39"/>
        <end position="88"/>
    </location>
</feature>
<accession>A0ABY6FAJ9</accession>
<sequence length="720" mass="80341">MSVTARNRAGWNHHRGECHSEDFIPMPLNHFLGLPLRPVVRPRPESSSHTRQPETSSSRTRRPKASGSRPQPRNRQDPIKPGKDEVYLSSKRGPIVDLNMEVTRPLAVCRHLAFNYLFGDEPADMRGGKDFLDRAAKSKAHLQAFYDHPSNPHARADSGTDALELIVGRNNPLLIPDKFGRWLDDTFRQVVDKRLPEARIMLRTHNHDLPIHIQNKEGRITLAFYDPNDSNVHRRLERYPDQSVADITFDKAFPDNSAYFEQGRYPFIQAVSRDVGHPADDMKYFRKGSRLPMEADRSLLNTLWAVSSLQAFLGLCDYMKRKGLVGSKATPYLSAPKKRLRDFAQGVDPKGLNHENQRLSLRVFVTGMAKLKVPSSSARKLLAPSIEKHRKPLGYSLHLPSRNPDFVADYLALLETARLNDADFFDVIRGDPNDNNLTVAMENQNAEDFHLLFDQLETLQPGKGRLARLLGATTANGQTAMADAASFGHADMISAFIARVSKCDLLDTQEKYRLLQGKDSEGDTCLQGAARYEEPACIKAYLDALASSGLRSREVVKLLGNPEQDQPNIIPDICVPPDGGWTATSITVCNAMLAGYFEGIAALNLSPASLRKVLAPEQGNALAASRVIFAGDLQVTVAFNKILDGIPAADAIELIKGPASPGHSTLERLRSSNHPKPDHEALYFRLLDRQRRRTPPVPAQRSGSQQYAQYQSDRFRRQHG</sequence>
<keyword evidence="3" id="KW-1185">Reference proteome</keyword>
<evidence type="ECO:0008006" key="4">
    <source>
        <dbReference type="Google" id="ProtNLM"/>
    </source>
</evidence>
<evidence type="ECO:0000313" key="3">
    <source>
        <dbReference type="Proteomes" id="UP001063228"/>
    </source>
</evidence>
<evidence type="ECO:0000313" key="2">
    <source>
        <dbReference type="EMBL" id="UXZ94917.1"/>
    </source>
</evidence>
<feature type="compositionally biased region" description="Basic and acidic residues" evidence="1">
    <location>
        <begin position="74"/>
        <end position="86"/>
    </location>
</feature>
<gene>
    <name evidence="2" type="ORF">K3169_21555</name>
</gene>
<organism evidence="2 3">
    <name type="scientific">Pseudomonas phytophila</name>
    <dbReference type="NCBI Taxonomy" id="2867264"/>
    <lineage>
        <taxon>Bacteria</taxon>
        <taxon>Pseudomonadati</taxon>
        <taxon>Pseudomonadota</taxon>
        <taxon>Gammaproteobacteria</taxon>
        <taxon>Pseudomonadales</taxon>
        <taxon>Pseudomonadaceae</taxon>
        <taxon>Pseudomonas</taxon>
    </lineage>
</organism>
<feature type="compositionally biased region" description="Basic and acidic residues" evidence="1">
    <location>
        <begin position="42"/>
        <end position="52"/>
    </location>
</feature>
<evidence type="ECO:0000256" key="1">
    <source>
        <dbReference type="SAM" id="MobiDB-lite"/>
    </source>
</evidence>
<dbReference type="RefSeq" id="WP_263267932.1">
    <property type="nucleotide sequence ID" value="NZ_CP081201.1"/>
</dbReference>
<feature type="region of interest" description="Disordered" evidence="1">
    <location>
        <begin position="693"/>
        <end position="720"/>
    </location>
</feature>
<name>A0ABY6FAJ9_9PSED</name>
<proteinExistence type="predicted"/>
<feature type="compositionally biased region" description="Polar residues" evidence="1">
    <location>
        <begin position="701"/>
        <end position="712"/>
    </location>
</feature>
<reference evidence="2" key="1">
    <citation type="submission" date="2021-08" db="EMBL/GenBank/DDBJ databases">
        <title>Complete genome sequence of Pseudomonas phytophila.</title>
        <authorList>
            <person name="Weir B.S."/>
            <person name="Templeton M.D."/>
            <person name="Arshed S."/>
            <person name="Andersen M.T."/>
            <person name="Jayaraman J."/>
        </authorList>
    </citation>
    <scope>NUCLEOTIDE SEQUENCE</scope>
    <source>
        <strain evidence="2">ICMP 23753</strain>
    </source>
</reference>
<dbReference type="Gene3D" id="1.25.40.20">
    <property type="entry name" value="Ankyrin repeat-containing domain"/>
    <property type="match status" value="1"/>
</dbReference>
<dbReference type="Proteomes" id="UP001063228">
    <property type="component" value="Chromosome"/>
</dbReference>
<dbReference type="InterPro" id="IPR036770">
    <property type="entry name" value="Ankyrin_rpt-contain_sf"/>
</dbReference>
<protein>
    <recommendedName>
        <fullName evidence="4">ShET2/EspL2 family type III secretion system effector toxin</fullName>
    </recommendedName>
</protein>
<dbReference type="EMBL" id="CP081201">
    <property type="protein sequence ID" value="UXZ94917.1"/>
    <property type="molecule type" value="Genomic_DNA"/>
</dbReference>